<accession>A0A517PSY5</accession>
<dbReference type="Pfam" id="PF00400">
    <property type="entry name" value="WD40"/>
    <property type="match status" value="4"/>
</dbReference>
<dbReference type="PANTHER" id="PTHR19848">
    <property type="entry name" value="WD40 REPEAT PROTEIN"/>
    <property type="match status" value="1"/>
</dbReference>
<protein>
    <submittedName>
        <fullName evidence="4">WD domain, G-beta repeat</fullName>
    </submittedName>
</protein>
<evidence type="ECO:0000313" key="5">
    <source>
        <dbReference type="Proteomes" id="UP000320421"/>
    </source>
</evidence>
<dbReference type="InterPro" id="IPR036322">
    <property type="entry name" value="WD40_repeat_dom_sf"/>
</dbReference>
<dbReference type="InterPro" id="IPR015943">
    <property type="entry name" value="WD40/YVTN_repeat-like_dom_sf"/>
</dbReference>
<feature type="repeat" description="WD" evidence="3">
    <location>
        <begin position="20"/>
        <end position="69"/>
    </location>
</feature>
<organism evidence="4 5">
    <name type="scientific">Gimesia chilikensis</name>
    <dbReference type="NCBI Taxonomy" id="2605989"/>
    <lineage>
        <taxon>Bacteria</taxon>
        <taxon>Pseudomonadati</taxon>
        <taxon>Planctomycetota</taxon>
        <taxon>Planctomycetia</taxon>
        <taxon>Planctomycetales</taxon>
        <taxon>Planctomycetaceae</taxon>
        <taxon>Gimesia</taxon>
    </lineage>
</organism>
<evidence type="ECO:0000256" key="2">
    <source>
        <dbReference type="ARBA" id="ARBA00022737"/>
    </source>
</evidence>
<dbReference type="SUPFAM" id="SSF50978">
    <property type="entry name" value="WD40 repeat-like"/>
    <property type="match status" value="1"/>
</dbReference>
<name>A0A517PSY5_9PLAN</name>
<evidence type="ECO:0000256" key="3">
    <source>
        <dbReference type="PROSITE-ProRule" id="PRU00221"/>
    </source>
</evidence>
<dbReference type="AlphaFoldDB" id="A0A517PSY5"/>
<dbReference type="PANTHER" id="PTHR19848:SF8">
    <property type="entry name" value="F-BOX AND WD REPEAT DOMAIN CONTAINING 7"/>
    <property type="match status" value="1"/>
</dbReference>
<gene>
    <name evidence="4" type="ORF">HG66A1_43000</name>
</gene>
<reference evidence="4 5" key="1">
    <citation type="submission" date="2019-02" db="EMBL/GenBank/DDBJ databases">
        <title>Deep-cultivation of Planctomycetes and their phenomic and genomic characterization uncovers novel biology.</title>
        <authorList>
            <person name="Wiegand S."/>
            <person name="Jogler M."/>
            <person name="Boedeker C."/>
            <person name="Pinto D."/>
            <person name="Vollmers J."/>
            <person name="Rivas-Marin E."/>
            <person name="Kohn T."/>
            <person name="Peeters S.H."/>
            <person name="Heuer A."/>
            <person name="Rast P."/>
            <person name="Oberbeckmann S."/>
            <person name="Bunk B."/>
            <person name="Jeske O."/>
            <person name="Meyerdierks A."/>
            <person name="Storesund J.E."/>
            <person name="Kallscheuer N."/>
            <person name="Luecker S."/>
            <person name="Lage O.M."/>
            <person name="Pohl T."/>
            <person name="Merkel B.J."/>
            <person name="Hornburger P."/>
            <person name="Mueller R.-W."/>
            <person name="Bruemmer F."/>
            <person name="Labrenz M."/>
            <person name="Spormann A.M."/>
            <person name="Op den Camp H."/>
            <person name="Overmann J."/>
            <person name="Amann R."/>
            <person name="Jetten M.S.M."/>
            <person name="Mascher T."/>
            <person name="Medema M.H."/>
            <person name="Devos D.P."/>
            <person name="Kaster A.-K."/>
            <person name="Ovreas L."/>
            <person name="Rohde M."/>
            <person name="Galperin M.Y."/>
            <person name="Jogler C."/>
        </authorList>
    </citation>
    <scope>NUCLEOTIDE SEQUENCE [LARGE SCALE GENOMIC DNA]</scope>
    <source>
        <strain evidence="4 5">HG66A1</strain>
    </source>
</reference>
<proteinExistence type="predicted"/>
<keyword evidence="1 3" id="KW-0853">WD repeat</keyword>
<evidence type="ECO:0000313" key="4">
    <source>
        <dbReference type="EMBL" id="QDT22492.1"/>
    </source>
</evidence>
<keyword evidence="2" id="KW-0677">Repeat</keyword>
<evidence type="ECO:0000256" key="1">
    <source>
        <dbReference type="ARBA" id="ARBA00022574"/>
    </source>
</evidence>
<dbReference type="OrthoDB" id="277950at2"/>
<dbReference type="Proteomes" id="UP000320421">
    <property type="component" value="Chromosome"/>
</dbReference>
<feature type="repeat" description="WD" evidence="3">
    <location>
        <begin position="69"/>
        <end position="104"/>
    </location>
</feature>
<keyword evidence="5" id="KW-1185">Reference proteome</keyword>
<dbReference type="InterPro" id="IPR020472">
    <property type="entry name" value="WD40_PAC1"/>
</dbReference>
<sequence length="299" mass="33075">MNRKILRALYAPQPKGQLTMSEHRASVNAVCVFPAGKYWEQSYGPRIVSGSDDGSLLIWDPETGVTNRIGEHEDWVRSVCVLPGAGGGAPRIVSGSGDKTVRVWREQEEGVWKWELAGEHENGVNSVCVLPGTGGGAPRIVSGSWDKTVRVWREQEEGVWKWELAGEHEDWVRSVCVLPGAGGGAPRIVSGSRDGTVRVWREEQRKGWEEQICLQLDSSVSSFASYEHYILIAQDNQTVRVWLPDEDPEGQHMLWIKVPASIESVIWNVDPQTGTLHKPEIIAGTSRGLATFTIGDLPF</sequence>
<dbReference type="PROSITE" id="PS50082">
    <property type="entry name" value="WD_REPEATS_2"/>
    <property type="match status" value="4"/>
</dbReference>
<feature type="repeat" description="WD" evidence="3">
    <location>
        <begin position="117"/>
        <end position="152"/>
    </location>
</feature>
<dbReference type="EMBL" id="CP036266">
    <property type="protein sequence ID" value="QDT22492.1"/>
    <property type="molecule type" value="Genomic_DNA"/>
</dbReference>
<dbReference type="PRINTS" id="PR00320">
    <property type="entry name" value="GPROTEINBRPT"/>
</dbReference>
<dbReference type="Gene3D" id="2.130.10.10">
    <property type="entry name" value="YVTN repeat-like/Quinoprotein amine dehydrogenase"/>
    <property type="match status" value="1"/>
</dbReference>
<dbReference type="InterPro" id="IPR001680">
    <property type="entry name" value="WD40_rpt"/>
</dbReference>
<feature type="repeat" description="WD" evidence="3">
    <location>
        <begin position="165"/>
        <end position="200"/>
    </location>
</feature>
<dbReference type="SMART" id="SM00320">
    <property type="entry name" value="WD40"/>
    <property type="match status" value="4"/>
</dbReference>